<keyword evidence="3" id="KW-1185">Reference proteome</keyword>
<protein>
    <submittedName>
        <fullName evidence="1">Utp18</fullName>
    </submittedName>
</protein>
<dbReference type="AlphaFoldDB" id="A0AAW2ZNJ3"/>
<dbReference type="SUPFAM" id="SSF50978">
    <property type="entry name" value="WD40 repeat-like"/>
    <property type="match status" value="1"/>
</dbReference>
<comment type="caution">
    <text evidence="2">The sequence shown here is derived from an EMBL/GenBank/DDBJ whole genome shotgun (WGS) entry which is preliminary data.</text>
</comment>
<accession>A0AAW2ZNJ3</accession>
<evidence type="ECO:0000313" key="1">
    <source>
        <dbReference type="EMBL" id="KAL0480937.1"/>
    </source>
</evidence>
<evidence type="ECO:0000313" key="3">
    <source>
        <dbReference type="Proteomes" id="UP001431209"/>
    </source>
</evidence>
<dbReference type="EMBL" id="JAOPGA020000705">
    <property type="protein sequence ID" value="KAL0480937.1"/>
    <property type="molecule type" value="Genomic_DNA"/>
</dbReference>
<dbReference type="InterPro" id="IPR015943">
    <property type="entry name" value="WD40/YVTN_repeat-like_dom_sf"/>
</dbReference>
<dbReference type="Gene3D" id="2.130.10.10">
    <property type="entry name" value="YVTN repeat-like/Quinoprotein amine dehydrogenase"/>
    <property type="match status" value="1"/>
</dbReference>
<reference evidence="2 3" key="1">
    <citation type="submission" date="2024-03" db="EMBL/GenBank/DDBJ databases">
        <title>The Acrasis kona genome and developmental transcriptomes reveal deep origins of eukaryotic multicellular pathways.</title>
        <authorList>
            <person name="Sheikh S."/>
            <person name="Fu C.-J."/>
            <person name="Brown M.W."/>
            <person name="Baldauf S.L."/>
        </authorList>
    </citation>
    <scope>NUCLEOTIDE SEQUENCE [LARGE SCALE GENOMIC DNA]</scope>
    <source>
        <strain evidence="2 3">ATCC MYA-3509</strain>
    </source>
</reference>
<name>A0AAW2ZNJ3_9EUKA</name>
<gene>
    <name evidence="1" type="ORF">AKO1_000706</name>
    <name evidence="2" type="ORF">AKO1_006609</name>
</gene>
<evidence type="ECO:0000313" key="2">
    <source>
        <dbReference type="EMBL" id="KAL0490251.1"/>
    </source>
</evidence>
<organism evidence="2 3">
    <name type="scientific">Acrasis kona</name>
    <dbReference type="NCBI Taxonomy" id="1008807"/>
    <lineage>
        <taxon>Eukaryota</taxon>
        <taxon>Discoba</taxon>
        <taxon>Heterolobosea</taxon>
        <taxon>Tetramitia</taxon>
        <taxon>Eutetramitia</taxon>
        <taxon>Acrasidae</taxon>
        <taxon>Acrasis</taxon>
    </lineage>
</organism>
<sequence length="354" mass="41948">MGINQDKMSSVEPTFMSFDASGRFRFFHEKQRLDRRLSITQEDHIRPFSCIIQLRDTIFLSFNRYRAYLVDISAQSVQLMTTFWSRMDSVTKLSETHVLFRSKSGIMESFHLWDTVTLKQVDSRNFEIDDEAMNICIHPLNNRQLIVVDGWKIAIYDYIRGEYDKALPLKKHRKYRGSIMLKNGKIAVYSSDTVYIWDIDKRKCEVVLRRKKHTNTRWIKVVENGQYILCFEEERVDVFCNFYHVRDIQFQSKIADIHIVNDYTIGCVTEFEVFVIDLTLYLITRSWTAHQGEIIVSAYLPSQSIAIVLKRSDRQFSFRRGDLLVFDLTGEHFKPRRVRRNAEVGWVFDLRSSK</sequence>
<dbReference type="Proteomes" id="UP001431209">
    <property type="component" value="Unassembled WGS sequence"/>
</dbReference>
<dbReference type="EMBL" id="JAOPGA020001656">
    <property type="protein sequence ID" value="KAL0490251.1"/>
    <property type="molecule type" value="Genomic_DNA"/>
</dbReference>
<dbReference type="InterPro" id="IPR036322">
    <property type="entry name" value="WD40_repeat_dom_sf"/>
</dbReference>
<proteinExistence type="predicted"/>